<gene>
    <name evidence="2" type="ORF">OKA104_LOCUS50442</name>
</gene>
<feature type="domain" description="Tyrosine-protein kinase ephrin type A/B receptor-like" evidence="1">
    <location>
        <begin position="52"/>
        <end position="81"/>
    </location>
</feature>
<dbReference type="Proteomes" id="UP000663881">
    <property type="component" value="Unassembled WGS sequence"/>
</dbReference>
<organism evidence="2 3">
    <name type="scientific">Adineta steineri</name>
    <dbReference type="NCBI Taxonomy" id="433720"/>
    <lineage>
        <taxon>Eukaryota</taxon>
        <taxon>Metazoa</taxon>
        <taxon>Spiralia</taxon>
        <taxon>Gnathifera</taxon>
        <taxon>Rotifera</taxon>
        <taxon>Eurotatoria</taxon>
        <taxon>Bdelloidea</taxon>
        <taxon>Adinetida</taxon>
        <taxon>Adinetidae</taxon>
        <taxon>Adineta</taxon>
    </lineage>
</organism>
<feature type="non-terminal residue" evidence="2">
    <location>
        <position position="1"/>
    </location>
</feature>
<dbReference type="Gene3D" id="2.10.50.10">
    <property type="entry name" value="Tumor Necrosis Factor Receptor, subunit A, domain 2"/>
    <property type="match status" value="1"/>
</dbReference>
<evidence type="ECO:0000313" key="3">
    <source>
        <dbReference type="Proteomes" id="UP000663881"/>
    </source>
</evidence>
<protein>
    <recommendedName>
        <fullName evidence="1">Tyrosine-protein kinase ephrin type A/B receptor-like domain-containing protein</fullName>
    </recommendedName>
</protein>
<dbReference type="EMBL" id="CAJOAY010025375">
    <property type="protein sequence ID" value="CAF4382694.1"/>
    <property type="molecule type" value="Genomic_DNA"/>
</dbReference>
<reference evidence="2" key="1">
    <citation type="submission" date="2021-02" db="EMBL/GenBank/DDBJ databases">
        <authorList>
            <person name="Nowell W R."/>
        </authorList>
    </citation>
    <scope>NUCLEOTIDE SEQUENCE</scope>
</reference>
<comment type="caution">
    <text evidence="2">The sequence shown here is derived from an EMBL/GenBank/DDBJ whole genome shotgun (WGS) entry which is preliminary data.</text>
</comment>
<dbReference type="InterPro" id="IPR009030">
    <property type="entry name" value="Growth_fac_rcpt_cys_sf"/>
</dbReference>
<dbReference type="AlphaFoldDB" id="A0A820N3S9"/>
<sequence>LEGQTGGKPCPSGYQTTLTGQSYCRICSPGHFCPNAAGNPILCEAGYANNQHGRVECDLCPQGTYTDVAGLAYCITCPPGMICTNPTVAPKP</sequence>
<proteinExistence type="predicted"/>
<evidence type="ECO:0000313" key="2">
    <source>
        <dbReference type="EMBL" id="CAF4382694.1"/>
    </source>
</evidence>
<dbReference type="SUPFAM" id="SSF57184">
    <property type="entry name" value="Growth factor receptor domain"/>
    <property type="match status" value="1"/>
</dbReference>
<dbReference type="InterPro" id="IPR011641">
    <property type="entry name" value="Tyr-kin_ephrin_A/B_rcpt-like"/>
</dbReference>
<evidence type="ECO:0000259" key="1">
    <source>
        <dbReference type="Pfam" id="PF07699"/>
    </source>
</evidence>
<dbReference type="Pfam" id="PF07699">
    <property type="entry name" value="Ephrin_rec_like"/>
    <property type="match status" value="1"/>
</dbReference>
<name>A0A820N3S9_9BILA</name>
<dbReference type="SMART" id="SM01411">
    <property type="entry name" value="Ephrin_rec_like"/>
    <property type="match status" value="1"/>
</dbReference>
<accession>A0A820N3S9</accession>